<dbReference type="InterPro" id="IPR006694">
    <property type="entry name" value="Fatty_acid_hydroxylase"/>
</dbReference>
<feature type="transmembrane region" description="Helical" evidence="7">
    <location>
        <begin position="55"/>
        <end position="75"/>
    </location>
</feature>
<evidence type="ECO:0000256" key="2">
    <source>
        <dbReference type="ARBA" id="ARBA00022692"/>
    </source>
</evidence>
<reference evidence="9" key="1">
    <citation type="submission" date="2022-07" db="EMBL/GenBank/DDBJ databases">
        <title>Isolation, identification, and degradation of a PFOSA degrading strain from sewage treatment plant.</title>
        <authorList>
            <person name="Zhang L."/>
            <person name="Huo Y."/>
        </authorList>
    </citation>
    <scope>NUCLEOTIDE SEQUENCE</scope>
    <source>
        <strain evidence="9">C1</strain>
    </source>
</reference>
<proteinExistence type="predicted"/>
<dbReference type="PANTHER" id="PTHR21624">
    <property type="entry name" value="STEROL DESATURASE-RELATED PROTEIN"/>
    <property type="match status" value="1"/>
</dbReference>
<keyword evidence="5" id="KW-0443">Lipid metabolism</keyword>
<organism evidence="9 10">
    <name type="scientific">Flavobacterium cerinum</name>
    <dbReference type="NCBI Taxonomy" id="2502784"/>
    <lineage>
        <taxon>Bacteria</taxon>
        <taxon>Pseudomonadati</taxon>
        <taxon>Bacteroidota</taxon>
        <taxon>Flavobacteriia</taxon>
        <taxon>Flavobacteriales</taxon>
        <taxon>Flavobacteriaceae</taxon>
        <taxon>Flavobacterium</taxon>
    </lineage>
</organism>
<keyword evidence="3 7" id="KW-1133">Transmembrane helix</keyword>
<dbReference type="Pfam" id="PF04116">
    <property type="entry name" value="FA_hydroxylase"/>
    <property type="match status" value="1"/>
</dbReference>
<keyword evidence="4" id="KW-0560">Oxidoreductase</keyword>
<keyword evidence="2 7" id="KW-0812">Transmembrane</keyword>
<keyword evidence="10" id="KW-1185">Reference proteome</keyword>
<evidence type="ECO:0000256" key="3">
    <source>
        <dbReference type="ARBA" id="ARBA00022989"/>
    </source>
</evidence>
<evidence type="ECO:0000313" key="10">
    <source>
        <dbReference type="Proteomes" id="UP001059844"/>
    </source>
</evidence>
<feature type="domain" description="Fatty acid hydroxylase" evidence="8">
    <location>
        <begin position="91"/>
        <end position="223"/>
    </location>
</feature>
<gene>
    <name evidence="9" type="ORF">NOX80_03665</name>
</gene>
<evidence type="ECO:0000256" key="4">
    <source>
        <dbReference type="ARBA" id="ARBA00023002"/>
    </source>
</evidence>
<evidence type="ECO:0000256" key="6">
    <source>
        <dbReference type="ARBA" id="ARBA00023136"/>
    </source>
</evidence>
<feature type="transmembrane region" description="Helical" evidence="7">
    <location>
        <begin position="14"/>
        <end position="34"/>
    </location>
</feature>
<dbReference type="RefSeq" id="WP_256551970.1">
    <property type="nucleotide sequence ID" value="NZ_CP101751.1"/>
</dbReference>
<evidence type="ECO:0000256" key="5">
    <source>
        <dbReference type="ARBA" id="ARBA00023098"/>
    </source>
</evidence>
<keyword evidence="6 7" id="KW-0472">Membrane</keyword>
<protein>
    <submittedName>
        <fullName evidence="9">Sterol desaturase family protein</fullName>
    </submittedName>
</protein>
<accession>A0ABY5ITY6</accession>
<comment type="subcellular location">
    <subcellularLocation>
        <location evidence="1">Endomembrane system</location>
        <topology evidence="1">Multi-pass membrane protein</topology>
    </subcellularLocation>
</comment>
<name>A0ABY5ITY6_9FLAO</name>
<evidence type="ECO:0000313" key="9">
    <source>
        <dbReference type="EMBL" id="UUC46303.1"/>
    </source>
</evidence>
<dbReference type="Proteomes" id="UP001059844">
    <property type="component" value="Chromosome"/>
</dbReference>
<evidence type="ECO:0000256" key="1">
    <source>
        <dbReference type="ARBA" id="ARBA00004127"/>
    </source>
</evidence>
<dbReference type="EMBL" id="CP101751">
    <property type="protein sequence ID" value="UUC46303.1"/>
    <property type="molecule type" value="Genomic_DNA"/>
</dbReference>
<feature type="transmembrane region" description="Helical" evidence="7">
    <location>
        <begin position="87"/>
        <end position="104"/>
    </location>
</feature>
<dbReference type="PANTHER" id="PTHR21624:SF1">
    <property type="entry name" value="ALKYLGLYCEROL MONOOXYGENASE"/>
    <property type="match status" value="1"/>
</dbReference>
<sequence length="303" mass="36069">MLDHFFGEQAVANVYLYSAPLHIIIILFEMFYSYSHKKHFYNTKDTLTNIYMACLNYGLDIIMKAFAIGVMFYFYEHRIFDLEYSSVWYWVGVFLLQDFAYYVHHYVDHHSRMFWAVHVTHHNSGYFNITTGFRSPVLQPLYRYLFFSPIAFLGFNPWHIMAAYAIIQIYGTWVHTKTVKSMGILEWILVTPSHHRVHHASNARYLDRNMGMGLIIWDRIFGTFEKEDPNYEEVRFGLTSEIEDKGPLNIVFHEWKDIWRDASQPGIKFSDRLKYIFYPPGWSHTGDFKTSAKLRAEEKANRK</sequence>
<evidence type="ECO:0000256" key="7">
    <source>
        <dbReference type="SAM" id="Phobius"/>
    </source>
</evidence>
<dbReference type="InterPro" id="IPR051689">
    <property type="entry name" value="Sterol_desaturase/TMEM195"/>
</dbReference>
<evidence type="ECO:0000259" key="8">
    <source>
        <dbReference type="Pfam" id="PF04116"/>
    </source>
</evidence>
<feature type="transmembrane region" description="Helical" evidence="7">
    <location>
        <begin position="144"/>
        <end position="167"/>
    </location>
</feature>